<dbReference type="EMBL" id="FSRG01000008">
    <property type="protein sequence ID" value="SIO39637.1"/>
    <property type="molecule type" value="Genomic_DNA"/>
</dbReference>
<evidence type="ECO:0000313" key="2">
    <source>
        <dbReference type="Proteomes" id="UP000184694"/>
    </source>
</evidence>
<reference evidence="2" key="1">
    <citation type="submission" date="2016-11" db="EMBL/GenBank/DDBJ databases">
        <authorList>
            <person name="Varghese N."/>
            <person name="Submissions S."/>
        </authorList>
    </citation>
    <scope>NUCLEOTIDE SEQUENCE [LARGE SCALE GENOMIC DNA]</scope>
    <source>
        <strain evidence="2">DSM 17456</strain>
    </source>
</reference>
<keyword evidence="2" id="KW-1185">Reference proteome</keyword>
<dbReference type="Pfam" id="PF05930">
    <property type="entry name" value="Phage_AlpA"/>
    <property type="match status" value="1"/>
</dbReference>
<dbReference type="AlphaFoldDB" id="A0A1N6J5S7"/>
<dbReference type="SUPFAM" id="SSF46955">
    <property type="entry name" value="Putative DNA-binding domain"/>
    <property type="match status" value="1"/>
</dbReference>
<protein>
    <submittedName>
        <fullName evidence="1">Transcriptional regulator, AlpA family</fullName>
    </submittedName>
</protein>
<dbReference type="InterPro" id="IPR009061">
    <property type="entry name" value="DNA-bd_dom_put_sf"/>
</dbReference>
<dbReference type="RefSeq" id="WP_084539529.1">
    <property type="nucleotide sequence ID" value="NZ_FSRG01000008.1"/>
</dbReference>
<sequence>MELIKFPETGFLREKNLYSFVPVSRTTLWQWVRADKFPKPIKLAARTTVWRAEDVRKWIKQQG</sequence>
<dbReference type="Gene3D" id="1.10.238.160">
    <property type="match status" value="1"/>
</dbReference>
<dbReference type="OrthoDB" id="9801242at2"/>
<name>A0A1N6J5S7_9BACT</name>
<dbReference type="STRING" id="1121457.SAMN02745161_3182"/>
<proteinExistence type="predicted"/>
<dbReference type="Proteomes" id="UP000184694">
    <property type="component" value="Unassembled WGS sequence"/>
</dbReference>
<evidence type="ECO:0000313" key="1">
    <source>
        <dbReference type="EMBL" id="SIO39637.1"/>
    </source>
</evidence>
<organism evidence="1 2">
    <name type="scientific">Halodesulfovibrio marinisediminis DSM 17456</name>
    <dbReference type="NCBI Taxonomy" id="1121457"/>
    <lineage>
        <taxon>Bacteria</taxon>
        <taxon>Pseudomonadati</taxon>
        <taxon>Thermodesulfobacteriota</taxon>
        <taxon>Desulfovibrionia</taxon>
        <taxon>Desulfovibrionales</taxon>
        <taxon>Desulfovibrionaceae</taxon>
        <taxon>Halodesulfovibrio</taxon>
    </lineage>
</organism>
<accession>A0A1N6J5S7</accession>
<dbReference type="InterPro" id="IPR010260">
    <property type="entry name" value="AlpA"/>
</dbReference>
<gene>
    <name evidence="1" type="ORF">SAMN02745161_3182</name>
</gene>